<dbReference type="Proteomes" id="UP000297948">
    <property type="component" value="Unassembled WGS sequence"/>
</dbReference>
<feature type="transmembrane region" description="Helical" evidence="2">
    <location>
        <begin position="227"/>
        <end position="257"/>
    </location>
</feature>
<feature type="transmembrane region" description="Helical" evidence="2">
    <location>
        <begin position="313"/>
        <end position="334"/>
    </location>
</feature>
<dbReference type="AlphaFoldDB" id="A0A4Z0GGV8"/>
<feature type="region of interest" description="Disordered" evidence="1">
    <location>
        <begin position="345"/>
        <end position="372"/>
    </location>
</feature>
<feature type="transmembrane region" description="Helical" evidence="2">
    <location>
        <begin position="154"/>
        <end position="179"/>
    </location>
</feature>
<feature type="non-terminal residue" evidence="3">
    <location>
        <position position="1"/>
    </location>
</feature>
<organism evidence="3 4">
    <name type="scientific">Streptomyces palmae</name>
    <dbReference type="NCBI Taxonomy" id="1701085"/>
    <lineage>
        <taxon>Bacteria</taxon>
        <taxon>Bacillati</taxon>
        <taxon>Actinomycetota</taxon>
        <taxon>Actinomycetes</taxon>
        <taxon>Kitasatosporales</taxon>
        <taxon>Streptomycetaceae</taxon>
        <taxon>Streptomyces</taxon>
    </lineage>
</organism>
<dbReference type="OrthoDB" id="6803299at2"/>
<protein>
    <submittedName>
        <fullName evidence="3">MFS transporter</fullName>
    </submittedName>
</protein>
<dbReference type="Pfam" id="PF07690">
    <property type="entry name" value="MFS_1"/>
    <property type="match status" value="1"/>
</dbReference>
<evidence type="ECO:0000256" key="1">
    <source>
        <dbReference type="SAM" id="MobiDB-lite"/>
    </source>
</evidence>
<comment type="caution">
    <text evidence="3">The sequence shown here is derived from an EMBL/GenBank/DDBJ whole genome shotgun (WGS) entry which is preliminary data.</text>
</comment>
<dbReference type="SUPFAM" id="SSF103473">
    <property type="entry name" value="MFS general substrate transporter"/>
    <property type="match status" value="1"/>
</dbReference>
<dbReference type="EMBL" id="SRID01000304">
    <property type="protein sequence ID" value="TGA95848.1"/>
    <property type="molecule type" value="Genomic_DNA"/>
</dbReference>
<evidence type="ECO:0000313" key="4">
    <source>
        <dbReference type="Proteomes" id="UP000297948"/>
    </source>
</evidence>
<dbReference type="InterPro" id="IPR036259">
    <property type="entry name" value="MFS_trans_sf"/>
</dbReference>
<accession>A0A4Z0GGV8</accession>
<keyword evidence="2" id="KW-0812">Transmembrane</keyword>
<gene>
    <name evidence="3" type="ORF">E4099_24665</name>
</gene>
<feature type="compositionally biased region" description="Basic and acidic residues" evidence="1">
    <location>
        <begin position="345"/>
        <end position="366"/>
    </location>
</feature>
<dbReference type="Gene3D" id="1.20.1250.20">
    <property type="entry name" value="MFS general substrate transporter like domains"/>
    <property type="match status" value="1"/>
</dbReference>
<keyword evidence="2" id="KW-1133">Transmembrane helix</keyword>
<keyword evidence="2" id="KW-0472">Membrane</keyword>
<dbReference type="InterPro" id="IPR011701">
    <property type="entry name" value="MFS"/>
</dbReference>
<dbReference type="GO" id="GO:0022857">
    <property type="term" value="F:transmembrane transporter activity"/>
    <property type="evidence" value="ECO:0007669"/>
    <property type="project" value="InterPro"/>
</dbReference>
<feature type="transmembrane region" description="Helical" evidence="2">
    <location>
        <begin position="104"/>
        <end position="122"/>
    </location>
</feature>
<feature type="transmembrane region" description="Helical" evidence="2">
    <location>
        <begin position="185"/>
        <end position="206"/>
    </location>
</feature>
<evidence type="ECO:0000313" key="3">
    <source>
        <dbReference type="EMBL" id="TGA95848.1"/>
    </source>
</evidence>
<feature type="transmembrane region" description="Helical" evidence="2">
    <location>
        <begin position="40"/>
        <end position="58"/>
    </location>
</feature>
<keyword evidence="4" id="KW-1185">Reference proteome</keyword>
<feature type="transmembrane region" description="Helical" evidence="2">
    <location>
        <begin position="79"/>
        <end position="98"/>
    </location>
</feature>
<feature type="transmembrane region" description="Helical" evidence="2">
    <location>
        <begin position="16"/>
        <end position="34"/>
    </location>
</feature>
<reference evidence="3 4" key="1">
    <citation type="submission" date="2019-03" db="EMBL/GenBank/DDBJ databases">
        <authorList>
            <person name="Gonzalez-Pimentel J.L."/>
        </authorList>
    </citation>
    <scope>NUCLEOTIDE SEQUENCE [LARGE SCALE GENOMIC DNA]</scope>
    <source>
        <strain evidence="3 4">JCM 31289</strain>
    </source>
</reference>
<dbReference type="RefSeq" id="WP_135341317.1">
    <property type="nucleotide sequence ID" value="NZ_SRID01000304.1"/>
</dbReference>
<name>A0A4Z0GGV8_9ACTN</name>
<sequence>LCDRQQRQMCIRDRETYLVLLCAQAVAMAALVVVHSFWAFVVVMTFTQVAASAGAAARGPLVRGLAGPQPTRFRTYLRALGNLAGACGALLAGVAVQVGTESAFAALVIGNAVSFALCAAVVGRLPHLPPLRESGPASQTPTAGRWALLKDRPFIVVTLLDSILSLHGHVLVFALPLWIVGHSEAPHWLVGACGVLNTLLVVAFQVRAGRNVTDNPSAGRAAARSGVAFLLGMAVVAFAAGLPAWLATVLIITGVAMHTIGELWHAAASLELSFGLAPAHAQGQYSGLNATGIGVANSLAPSILALFCISWEAPGWLALGGVFVLAGLAMPYAVRWAETRHAAADDTVPDEARVEGVGHGRSREAASRTAAP</sequence>
<proteinExistence type="predicted"/>
<evidence type="ECO:0000256" key="2">
    <source>
        <dbReference type="SAM" id="Phobius"/>
    </source>
</evidence>